<keyword evidence="3" id="KW-1185">Reference proteome</keyword>
<evidence type="ECO:0000313" key="2">
    <source>
        <dbReference type="EMBL" id="RAV31359.1"/>
    </source>
</evidence>
<evidence type="ECO:0000313" key="3">
    <source>
        <dbReference type="Proteomes" id="UP000251577"/>
    </source>
</evidence>
<dbReference type="AlphaFoldDB" id="A0A364V404"/>
<gene>
    <name evidence="2" type="ORF">DLJ54_08760</name>
</gene>
<sequence length="67" mass="7296">MGVGRPIHPRAPRPTTSSVTPAPRWTAIKSPLECAPRSSRAPRINQCQSRPPSRRSPRLTATSPASR</sequence>
<comment type="caution">
    <text evidence="2">The sequence shown here is derived from an EMBL/GenBank/DDBJ whole genome shotgun (WGS) entry which is preliminary data.</text>
</comment>
<evidence type="ECO:0000256" key="1">
    <source>
        <dbReference type="SAM" id="MobiDB-lite"/>
    </source>
</evidence>
<protein>
    <submittedName>
        <fullName evidence="2">Uncharacterized protein</fullName>
    </submittedName>
</protein>
<name>A0A364V404_9CORY</name>
<dbReference type="EMBL" id="QHCV01000107">
    <property type="protein sequence ID" value="RAV31359.1"/>
    <property type="molecule type" value="Genomic_DNA"/>
</dbReference>
<reference evidence="2 3" key="1">
    <citation type="journal article" date="2018" name="Syst. Appl. Microbiol.">
        <title>Corynebacterium heidelbergense sp. nov., isolated from the preen glands of Egyptian geese (Alopochen aegyptiacus).</title>
        <authorList>
            <person name="Braun M.S."/>
            <person name="Wang E."/>
            <person name="Zimmermann S."/>
            <person name="Wink M."/>
        </authorList>
    </citation>
    <scope>NUCLEOTIDE SEQUENCE [LARGE SCALE GENOMIC DNA]</scope>
    <source>
        <strain evidence="2 3">647</strain>
    </source>
</reference>
<dbReference type="Proteomes" id="UP000251577">
    <property type="component" value="Unassembled WGS sequence"/>
</dbReference>
<accession>A0A364V404</accession>
<feature type="region of interest" description="Disordered" evidence="1">
    <location>
        <begin position="1"/>
        <end position="67"/>
    </location>
</feature>
<proteinExistence type="predicted"/>
<organism evidence="2 3">
    <name type="scientific">Corynebacterium heidelbergense</name>
    <dbReference type="NCBI Taxonomy" id="2055947"/>
    <lineage>
        <taxon>Bacteria</taxon>
        <taxon>Bacillati</taxon>
        <taxon>Actinomycetota</taxon>
        <taxon>Actinomycetes</taxon>
        <taxon>Mycobacteriales</taxon>
        <taxon>Corynebacteriaceae</taxon>
        <taxon>Corynebacterium</taxon>
    </lineage>
</organism>